<dbReference type="SUPFAM" id="SSF54862">
    <property type="entry name" value="4Fe-4S ferredoxins"/>
    <property type="match status" value="1"/>
</dbReference>
<feature type="domain" description="4Fe-4S ferredoxin-type" evidence="9">
    <location>
        <begin position="83"/>
        <end position="112"/>
    </location>
</feature>
<feature type="binding site" evidence="8">
    <location>
        <position position="98"/>
    </location>
    <ligand>
        <name>[4Fe-4S] cluster</name>
        <dbReference type="ChEBI" id="CHEBI:49883"/>
        <label>1</label>
    </ligand>
</feature>
<comment type="cofactor">
    <cofactor evidence="8">
        <name>[4Fe-4S] cluster</name>
        <dbReference type="ChEBI" id="CHEBI:49883"/>
    </cofactor>
    <text evidence="8">Binds 2 [4Fe-4S] clusters per subunit.</text>
</comment>
<dbReference type="PROSITE" id="PS51379">
    <property type="entry name" value="4FE4S_FER_2"/>
    <property type="match status" value="2"/>
</dbReference>
<name>A0A2D3WCU1_9BACT</name>
<evidence type="ECO:0000256" key="4">
    <source>
        <dbReference type="ARBA" id="ARBA00022737"/>
    </source>
</evidence>
<organism evidence="10 11">
    <name type="scientific">Sulfurospirillum cavolei</name>
    <dbReference type="NCBI Taxonomy" id="366522"/>
    <lineage>
        <taxon>Bacteria</taxon>
        <taxon>Pseudomonadati</taxon>
        <taxon>Campylobacterota</taxon>
        <taxon>Epsilonproteobacteria</taxon>
        <taxon>Campylobacterales</taxon>
        <taxon>Sulfurospirillaceae</taxon>
        <taxon>Sulfurospirillum</taxon>
    </lineage>
</organism>
<keyword evidence="8" id="KW-0472">Membrane</keyword>
<evidence type="ECO:0000256" key="7">
    <source>
        <dbReference type="ARBA" id="ARBA00023014"/>
    </source>
</evidence>
<dbReference type="EC" id="7.1.1.-" evidence="8"/>
<evidence type="ECO:0000256" key="2">
    <source>
        <dbReference type="ARBA" id="ARBA00022485"/>
    </source>
</evidence>
<sequence>MELKDFKRRDVGSAYIFLKTEATPTDGWQAFKRFVKRTLKGELFVGLWIVLREMIRFDIHTLQYPLEKIEMGPRYRAIHRLLRLFESGSERCIGCGLCEKICISNCIRMDTHVDEKSRKVVSEYSINFGRCIFCGYCAEVCPELAIVHGAEYENAGEQRAHFGLKEDMLTPLDTFKAKQQKEFQGFGALSANADENVKQTPLAY</sequence>
<feature type="binding site" evidence="8">
    <location>
        <position position="102"/>
    </location>
    <ligand>
        <name>[4Fe-4S] cluster</name>
        <dbReference type="ChEBI" id="CHEBI:49883"/>
        <label>2</label>
    </ligand>
</feature>
<evidence type="ECO:0000256" key="1">
    <source>
        <dbReference type="ARBA" id="ARBA00010277"/>
    </source>
</evidence>
<dbReference type="InterPro" id="IPR010226">
    <property type="entry name" value="NADH_quinone_OxRdtase_chainI"/>
</dbReference>
<protein>
    <recommendedName>
        <fullName evidence="8">NADH-quinone oxidoreductase subunit I</fullName>
        <ecNumber evidence="8">7.1.1.-</ecNumber>
    </recommendedName>
    <alternativeName>
        <fullName evidence="8">NADH dehydrogenase I subunit I</fullName>
    </alternativeName>
    <alternativeName>
        <fullName evidence="8">NDH-1 subunit I</fullName>
    </alternativeName>
</protein>
<feature type="binding site" evidence="8">
    <location>
        <position position="141"/>
    </location>
    <ligand>
        <name>[4Fe-4S] cluster</name>
        <dbReference type="ChEBI" id="CHEBI:49883"/>
        <label>1</label>
    </ligand>
</feature>
<dbReference type="PANTHER" id="PTHR10849">
    <property type="entry name" value="NADH DEHYDROGENASE UBIQUINONE IRON-SULFUR PROTEIN 8, MITOCHONDRIAL"/>
    <property type="match status" value="1"/>
</dbReference>
<evidence type="ECO:0000259" key="9">
    <source>
        <dbReference type="PROSITE" id="PS51379"/>
    </source>
</evidence>
<proteinExistence type="inferred from homology"/>
<dbReference type="GO" id="GO:0009060">
    <property type="term" value="P:aerobic respiration"/>
    <property type="evidence" value="ECO:0007669"/>
    <property type="project" value="TreeGrafter"/>
</dbReference>
<evidence type="ECO:0000313" key="11">
    <source>
        <dbReference type="Proteomes" id="UP000231638"/>
    </source>
</evidence>
<feature type="binding site" evidence="8">
    <location>
        <position position="137"/>
    </location>
    <ligand>
        <name>[4Fe-4S] cluster</name>
        <dbReference type="ChEBI" id="CHEBI:49883"/>
        <label>2</label>
    </ligand>
</feature>
<keyword evidence="8" id="KW-0520">NAD</keyword>
<accession>A0A2D3WCU1</accession>
<dbReference type="InterPro" id="IPR017896">
    <property type="entry name" value="4Fe4S_Fe-S-bd"/>
</dbReference>
<feature type="binding site" evidence="8">
    <location>
        <position position="95"/>
    </location>
    <ligand>
        <name>[4Fe-4S] cluster</name>
        <dbReference type="ChEBI" id="CHEBI:49883"/>
        <label>1</label>
    </ligand>
</feature>
<evidence type="ECO:0000256" key="8">
    <source>
        <dbReference type="HAMAP-Rule" id="MF_01351"/>
    </source>
</evidence>
<feature type="binding site" evidence="8">
    <location>
        <position position="134"/>
    </location>
    <ligand>
        <name>[4Fe-4S] cluster</name>
        <dbReference type="ChEBI" id="CHEBI:49883"/>
        <label>2</label>
    </ligand>
</feature>
<dbReference type="AlphaFoldDB" id="A0A2D3WCU1"/>
<feature type="binding site" evidence="8">
    <location>
        <position position="131"/>
    </location>
    <ligand>
        <name>[4Fe-4S] cluster</name>
        <dbReference type="ChEBI" id="CHEBI:49883"/>
        <label>2</label>
    </ligand>
</feature>
<evidence type="ECO:0000256" key="6">
    <source>
        <dbReference type="ARBA" id="ARBA00023004"/>
    </source>
</evidence>
<keyword evidence="2 8" id="KW-0004">4Fe-4S</keyword>
<gene>
    <name evidence="8" type="primary">nuoI</name>
    <name evidence="10" type="ORF">CFH80_06610</name>
</gene>
<feature type="domain" description="4Fe-4S ferredoxin-type" evidence="9">
    <location>
        <begin position="122"/>
        <end position="151"/>
    </location>
</feature>
<dbReference type="Pfam" id="PF12838">
    <property type="entry name" value="Fer4_7"/>
    <property type="match status" value="1"/>
</dbReference>
<evidence type="ECO:0000313" key="10">
    <source>
        <dbReference type="EMBL" id="DAB36106.1"/>
    </source>
</evidence>
<comment type="similarity">
    <text evidence="1 8">Belongs to the complex I 23 kDa subunit family.</text>
</comment>
<dbReference type="GO" id="GO:0048038">
    <property type="term" value="F:quinone binding"/>
    <property type="evidence" value="ECO:0007669"/>
    <property type="project" value="UniProtKB-KW"/>
</dbReference>
<dbReference type="NCBIfam" id="TIGR01971">
    <property type="entry name" value="NuoI"/>
    <property type="match status" value="1"/>
</dbReference>
<comment type="caution">
    <text evidence="10">The sequence shown here is derived from an EMBL/GenBank/DDBJ whole genome shotgun (WGS) entry which is preliminary data.</text>
</comment>
<dbReference type="GO" id="GO:0005506">
    <property type="term" value="F:iron ion binding"/>
    <property type="evidence" value="ECO:0007669"/>
    <property type="project" value="UniProtKB-UniRule"/>
</dbReference>
<keyword evidence="5 8" id="KW-1278">Translocase</keyword>
<dbReference type="Proteomes" id="UP000231638">
    <property type="component" value="Unassembled WGS sequence"/>
</dbReference>
<comment type="subunit">
    <text evidence="8">NDH-1 is composed of 14 different subunits. Subunits NuoA, H, J, K, L, M, N constitute the membrane sector of the complex.</text>
</comment>
<reference evidence="10 11" key="1">
    <citation type="journal article" date="2017" name="Front. Microbiol.">
        <title>Comparative Genomic Analysis of the Class Epsilonproteobacteria and Proposed Reclassification to Epsilonbacteraeota (phyl. nov.).</title>
        <authorList>
            <person name="Waite D.W."/>
            <person name="Vanwonterghem I."/>
            <person name="Rinke C."/>
            <person name="Parks D.H."/>
            <person name="Zhang Y."/>
            <person name="Takai K."/>
            <person name="Sievert S.M."/>
            <person name="Simon J."/>
            <person name="Campbell B.J."/>
            <person name="Hanson T.E."/>
            <person name="Woyke T."/>
            <person name="Klotz M.G."/>
            <person name="Hugenholtz P."/>
        </authorList>
    </citation>
    <scope>NUCLEOTIDE SEQUENCE [LARGE SCALE GENOMIC DNA]</scope>
    <source>
        <strain evidence="10">UBA11420</strain>
    </source>
</reference>
<comment type="subcellular location">
    <subcellularLocation>
        <location evidence="8">Cell membrane</location>
        <topology evidence="8">Peripheral membrane protein</topology>
    </subcellularLocation>
</comment>
<dbReference type="HAMAP" id="MF_01351">
    <property type="entry name" value="NDH1_NuoI"/>
    <property type="match status" value="1"/>
</dbReference>
<feature type="binding site" evidence="8">
    <location>
        <position position="92"/>
    </location>
    <ligand>
        <name>[4Fe-4S] cluster</name>
        <dbReference type="ChEBI" id="CHEBI:49883"/>
        <label>1</label>
    </ligand>
</feature>
<dbReference type="InterPro" id="IPR017900">
    <property type="entry name" value="4Fe4S_Fe_S_CS"/>
</dbReference>
<dbReference type="NCBIfam" id="NF004542">
    <property type="entry name" value="PRK05888.2-3"/>
    <property type="match status" value="1"/>
</dbReference>
<dbReference type="EMBL" id="DLUG01000175">
    <property type="protein sequence ID" value="DAB36106.1"/>
    <property type="molecule type" value="Genomic_DNA"/>
</dbReference>
<dbReference type="PANTHER" id="PTHR10849:SF20">
    <property type="entry name" value="NADH DEHYDROGENASE [UBIQUINONE] IRON-SULFUR PROTEIN 8, MITOCHONDRIAL"/>
    <property type="match status" value="1"/>
</dbReference>
<keyword evidence="8" id="KW-1003">Cell membrane</keyword>
<dbReference type="GO" id="GO:0051539">
    <property type="term" value="F:4 iron, 4 sulfur cluster binding"/>
    <property type="evidence" value="ECO:0007669"/>
    <property type="project" value="UniProtKB-KW"/>
</dbReference>
<dbReference type="GO" id="GO:0050136">
    <property type="term" value="F:NADH dehydrogenase (quinone) (non-electrogenic) activity"/>
    <property type="evidence" value="ECO:0007669"/>
    <property type="project" value="UniProtKB-UniRule"/>
</dbReference>
<comment type="catalytic activity">
    <reaction evidence="8">
        <text>a quinone + NADH + 5 H(+)(in) = a quinol + NAD(+) + 4 H(+)(out)</text>
        <dbReference type="Rhea" id="RHEA:57888"/>
        <dbReference type="ChEBI" id="CHEBI:15378"/>
        <dbReference type="ChEBI" id="CHEBI:24646"/>
        <dbReference type="ChEBI" id="CHEBI:57540"/>
        <dbReference type="ChEBI" id="CHEBI:57945"/>
        <dbReference type="ChEBI" id="CHEBI:132124"/>
    </reaction>
</comment>
<keyword evidence="8" id="KW-0830">Ubiquinone</keyword>
<dbReference type="PROSITE" id="PS00198">
    <property type="entry name" value="4FE4S_FER_1"/>
    <property type="match status" value="1"/>
</dbReference>
<dbReference type="STRING" id="366522.GCA_001548055_02617"/>
<evidence type="ECO:0000256" key="5">
    <source>
        <dbReference type="ARBA" id="ARBA00022967"/>
    </source>
</evidence>
<keyword evidence="6 8" id="KW-0408">Iron</keyword>
<comment type="function">
    <text evidence="8">NDH-1 shuttles electrons from NADH, via FMN and iron-sulfur (Fe-S) centers, to quinones in the respiratory chain. The immediate electron acceptor for the enzyme in this species is believed to be ubiquinone. Couples the redox reaction to proton translocation (for every two electrons transferred, four hydrogen ions are translocated across the cytoplasmic membrane), and thus conserves the redox energy in a proton gradient.</text>
</comment>
<keyword evidence="4" id="KW-0677">Repeat</keyword>
<dbReference type="Gene3D" id="3.30.70.3270">
    <property type="match status" value="1"/>
</dbReference>
<keyword evidence="8" id="KW-0874">Quinone</keyword>
<keyword evidence="3 8" id="KW-0479">Metal-binding</keyword>
<keyword evidence="7 8" id="KW-0411">Iron-sulfur</keyword>
<dbReference type="GO" id="GO:0005886">
    <property type="term" value="C:plasma membrane"/>
    <property type="evidence" value="ECO:0007669"/>
    <property type="project" value="UniProtKB-SubCell"/>
</dbReference>
<evidence type="ECO:0000256" key="3">
    <source>
        <dbReference type="ARBA" id="ARBA00022723"/>
    </source>
</evidence>